<comment type="similarity">
    <text evidence="1">Belongs to the bacterial solute-binding protein ModA family.</text>
</comment>
<name>A0A926ED53_9FIRM</name>
<feature type="binding site" evidence="5">
    <location>
        <position position="36"/>
    </location>
    <ligand>
        <name>molybdate</name>
        <dbReference type="ChEBI" id="CHEBI:36264"/>
    </ligand>
</feature>
<comment type="caution">
    <text evidence="6">The sequence shown here is derived from an EMBL/GenBank/DDBJ whole genome shotgun (WGS) entry which is preliminary data.</text>
</comment>
<reference evidence="6" key="1">
    <citation type="submission" date="2020-08" db="EMBL/GenBank/DDBJ databases">
        <title>Genome public.</title>
        <authorList>
            <person name="Liu C."/>
            <person name="Sun Q."/>
        </authorList>
    </citation>
    <scope>NUCLEOTIDE SEQUENCE</scope>
    <source>
        <strain evidence="6">NSJ-12</strain>
    </source>
</reference>
<keyword evidence="4" id="KW-0732">Signal</keyword>
<gene>
    <name evidence="6" type="primary">modA</name>
    <name evidence="6" type="ORF">H8718_04555</name>
</gene>
<evidence type="ECO:0000256" key="3">
    <source>
        <dbReference type="ARBA" id="ARBA00022723"/>
    </source>
</evidence>
<feature type="binding site" evidence="5">
    <location>
        <position position="64"/>
    </location>
    <ligand>
        <name>molybdate</name>
        <dbReference type="ChEBI" id="CHEBI:36264"/>
    </ligand>
</feature>
<dbReference type="PROSITE" id="PS51257">
    <property type="entry name" value="PROKAR_LIPOPROTEIN"/>
    <property type="match status" value="1"/>
</dbReference>
<proteinExistence type="inferred from homology"/>
<feature type="binding site" evidence="5">
    <location>
        <position position="172"/>
    </location>
    <ligand>
        <name>molybdate</name>
        <dbReference type="ChEBI" id="CHEBI:36264"/>
    </ligand>
</feature>
<dbReference type="CDD" id="cd13537">
    <property type="entry name" value="PBP2_YvgL_like"/>
    <property type="match status" value="1"/>
</dbReference>
<evidence type="ECO:0000313" key="6">
    <source>
        <dbReference type="EMBL" id="MBC8578801.1"/>
    </source>
</evidence>
<dbReference type="InterPro" id="IPR005950">
    <property type="entry name" value="ModA"/>
</dbReference>
<dbReference type="Gene3D" id="3.40.190.10">
    <property type="entry name" value="Periplasmic binding protein-like II"/>
    <property type="match status" value="2"/>
</dbReference>
<dbReference type="Proteomes" id="UP000655830">
    <property type="component" value="Unassembled WGS sequence"/>
</dbReference>
<dbReference type="PIRSF" id="PIRSF004846">
    <property type="entry name" value="ModA"/>
    <property type="match status" value="1"/>
</dbReference>
<dbReference type="AlphaFoldDB" id="A0A926ED53"/>
<evidence type="ECO:0000256" key="4">
    <source>
        <dbReference type="ARBA" id="ARBA00022729"/>
    </source>
</evidence>
<organism evidence="6 7">
    <name type="scientific">Zhenhengia yiwuensis</name>
    <dbReference type="NCBI Taxonomy" id="2763666"/>
    <lineage>
        <taxon>Bacteria</taxon>
        <taxon>Bacillati</taxon>
        <taxon>Bacillota</taxon>
        <taxon>Clostridia</taxon>
        <taxon>Lachnospirales</taxon>
        <taxon>Lachnospiraceae</taxon>
        <taxon>Zhenhengia</taxon>
    </lineage>
</organism>
<evidence type="ECO:0000256" key="2">
    <source>
        <dbReference type="ARBA" id="ARBA00022505"/>
    </source>
</evidence>
<protein>
    <submittedName>
        <fullName evidence="6">Molybdate ABC transporter substrate-binding protein</fullName>
    </submittedName>
</protein>
<dbReference type="Pfam" id="PF13531">
    <property type="entry name" value="SBP_bac_11"/>
    <property type="match status" value="1"/>
</dbReference>
<dbReference type="RefSeq" id="WP_249331891.1">
    <property type="nucleotide sequence ID" value="NZ_JACRSY010000005.1"/>
</dbReference>
<dbReference type="InterPro" id="IPR041879">
    <property type="entry name" value="YvgL-like_PBP2"/>
</dbReference>
<keyword evidence="3 5" id="KW-0479">Metal-binding</keyword>
<evidence type="ECO:0000256" key="1">
    <source>
        <dbReference type="ARBA" id="ARBA00009175"/>
    </source>
</evidence>
<dbReference type="GO" id="GO:0046872">
    <property type="term" value="F:metal ion binding"/>
    <property type="evidence" value="ECO:0007669"/>
    <property type="project" value="UniProtKB-KW"/>
</dbReference>
<dbReference type="FunFam" id="3.40.190.10:FF:000035">
    <property type="entry name" value="Molybdate ABC transporter substrate-binding protein"/>
    <property type="match status" value="1"/>
</dbReference>
<dbReference type="EMBL" id="JACRSY010000005">
    <property type="protein sequence ID" value="MBC8578801.1"/>
    <property type="molecule type" value="Genomic_DNA"/>
</dbReference>
<dbReference type="GO" id="GO:1901359">
    <property type="term" value="F:tungstate binding"/>
    <property type="evidence" value="ECO:0007669"/>
    <property type="project" value="UniProtKB-ARBA"/>
</dbReference>
<feature type="binding site" evidence="5">
    <location>
        <position position="190"/>
    </location>
    <ligand>
        <name>molybdate</name>
        <dbReference type="ChEBI" id="CHEBI:36264"/>
    </ligand>
</feature>
<dbReference type="PANTHER" id="PTHR30632">
    <property type="entry name" value="MOLYBDATE-BINDING PERIPLASMIC PROTEIN"/>
    <property type="match status" value="1"/>
</dbReference>
<evidence type="ECO:0000313" key="7">
    <source>
        <dbReference type="Proteomes" id="UP000655830"/>
    </source>
</evidence>
<dbReference type="NCBIfam" id="TIGR01256">
    <property type="entry name" value="modA"/>
    <property type="match status" value="1"/>
</dbReference>
<evidence type="ECO:0000256" key="5">
    <source>
        <dbReference type="PIRSR" id="PIRSR004846-1"/>
    </source>
</evidence>
<keyword evidence="7" id="KW-1185">Reference proteome</keyword>
<dbReference type="SUPFAM" id="SSF53850">
    <property type="entry name" value="Periplasmic binding protein-like II"/>
    <property type="match status" value="1"/>
</dbReference>
<keyword evidence="2 5" id="KW-0500">Molybdenum</keyword>
<dbReference type="PANTHER" id="PTHR30632:SF0">
    <property type="entry name" value="SULFATE-BINDING PROTEIN"/>
    <property type="match status" value="1"/>
</dbReference>
<dbReference type="InterPro" id="IPR050682">
    <property type="entry name" value="ModA/WtpA"/>
</dbReference>
<dbReference type="GO" id="GO:0015689">
    <property type="term" value="P:molybdate ion transport"/>
    <property type="evidence" value="ECO:0007669"/>
    <property type="project" value="InterPro"/>
</dbReference>
<dbReference type="GO" id="GO:0030973">
    <property type="term" value="F:molybdate ion binding"/>
    <property type="evidence" value="ECO:0007669"/>
    <property type="project" value="TreeGrafter"/>
</dbReference>
<sequence>MKKILHVLVISLLVFLVSGCSQKSLSRELTISAAASLTDCMADIQEAFKGQYPDIALKFNFGSSGALKEQIAQGAPVDVFFSAGKAQVQTLIESGLVEEESTKEVLRNKLVLITGKDDSKSLSFKTLGETDLEKLAVGDFGSVPVGQYTEEVFKALGLTDQLKDNLVYAKDVREVLFWVETGNAEAGIVYETDAKVSQKVIICDSADESWHDPIIYPVALIKGSPRLEEAKLFTAFLTSKEAQDIFRAYGFTPQE</sequence>
<accession>A0A926ED53</accession>